<name>A0A2I0UF44_LIMLA</name>
<proteinExistence type="predicted"/>
<dbReference type="OrthoDB" id="9400228at2759"/>
<protein>
    <recommendedName>
        <fullName evidence="3">Rna-directed dna polymerase from mobile element jockey-like</fullName>
    </recommendedName>
</protein>
<gene>
    <name evidence="1" type="ORF">llap_5032</name>
</gene>
<keyword evidence="2" id="KW-1185">Reference proteome</keyword>
<evidence type="ECO:0008006" key="3">
    <source>
        <dbReference type="Google" id="ProtNLM"/>
    </source>
</evidence>
<reference evidence="2" key="1">
    <citation type="submission" date="2017-11" db="EMBL/GenBank/DDBJ databases">
        <authorList>
            <person name="Lima N.C."/>
            <person name="Parody-Merino A.M."/>
            <person name="Battley P.F."/>
            <person name="Fidler A.E."/>
            <person name="Prosdocimi F."/>
        </authorList>
    </citation>
    <scope>NUCLEOTIDE SEQUENCE [LARGE SCALE GENOMIC DNA]</scope>
</reference>
<reference evidence="2" key="2">
    <citation type="submission" date="2017-12" db="EMBL/GenBank/DDBJ databases">
        <title>Genome sequence of the Bar-tailed Godwit (Limosa lapponica baueri).</title>
        <authorList>
            <person name="Lima N.C.B."/>
            <person name="Parody-Merino A.M."/>
            <person name="Battley P.F."/>
            <person name="Fidler A.E."/>
            <person name="Prosdocimi F."/>
        </authorList>
    </citation>
    <scope>NUCLEOTIDE SEQUENCE [LARGE SCALE GENOMIC DNA]</scope>
</reference>
<dbReference type="Proteomes" id="UP000233556">
    <property type="component" value="Unassembled WGS sequence"/>
</dbReference>
<dbReference type="EMBL" id="KZ505812">
    <property type="protein sequence ID" value="PKU44667.1"/>
    <property type="molecule type" value="Genomic_DNA"/>
</dbReference>
<dbReference type="PRINTS" id="PR01345">
    <property type="entry name" value="CERVTRCPTASE"/>
</dbReference>
<organism evidence="1 2">
    <name type="scientific">Limosa lapponica baueri</name>
    <dbReference type="NCBI Taxonomy" id="1758121"/>
    <lineage>
        <taxon>Eukaryota</taxon>
        <taxon>Metazoa</taxon>
        <taxon>Chordata</taxon>
        <taxon>Craniata</taxon>
        <taxon>Vertebrata</taxon>
        <taxon>Euteleostomi</taxon>
        <taxon>Archelosauria</taxon>
        <taxon>Archosauria</taxon>
        <taxon>Dinosauria</taxon>
        <taxon>Saurischia</taxon>
        <taxon>Theropoda</taxon>
        <taxon>Coelurosauria</taxon>
        <taxon>Aves</taxon>
        <taxon>Neognathae</taxon>
        <taxon>Neoaves</taxon>
        <taxon>Charadriiformes</taxon>
        <taxon>Scolopacidae</taxon>
        <taxon>Limosa</taxon>
    </lineage>
</organism>
<sequence length="148" mass="17426">MMFNKAKCRVLHVDWGNPHYQSRLGDEEIERSPAKKDLGVLVDEKLDMSQKCALVAQKANCILCCIKRSVSRRSREVILPLYSALMRPHLEYCVQLWSPQHRNWVQRRATRMIRGVKDLSNEDRLREMGLFSMEKRSSRETFLQTFSL</sequence>
<evidence type="ECO:0000313" key="2">
    <source>
        <dbReference type="Proteomes" id="UP000233556"/>
    </source>
</evidence>
<evidence type="ECO:0000313" key="1">
    <source>
        <dbReference type="EMBL" id="PKU44667.1"/>
    </source>
</evidence>
<accession>A0A2I0UF44</accession>
<dbReference type="PANTHER" id="PTHR33332">
    <property type="entry name" value="REVERSE TRANSCRIPTASE DOMAIN-CONTAINING PROTEIN"/>
    <property type="match status" value="1"/>
</dbReference>
<dbReference type="AlphaFoldDB" id="A0A2I0UF44"/>